<name>A0A1H2R567_9BACI</name>
<accession>A0A1H2R567</accession>
<protein>
    <submittedName>
        <fullName evidence="2">Uncharacterized protein</fullName>
    </submittedName>
</protein>
<evidence type="ECO:0000313" key="3">
    <source>
        <dbReference type="Proteomes" id="UP000199488"/>
    </source>
</evidence>
<dbReference type="Proteomes" id="UP000199488">
    <property type="component" value="Unassembled WGS sequence"/>
</dbReference>
<dbReference type="STRING" id="1122204.SAMN05421781_0598"/>
<keyword evidence="1" id="KW-0812">Transmembrane</keyword>
<feature type="transmembrane region" description="Helical" evidence="1">
    <location>
        <begin position="36"/>
        <end position="55"/>
    </location>
</feature>
<dbReference type="OrthoDB" id="3169575at2"/>
<feature type="transmembrane region" description="Helical" evidence="1">
    <location>
        <begin position="61"/>
        <end position="79"/>
    </location>
</feature>
<dbReference type="RefSeq" id="WP_091610944.1">
    <property type="nucleotide sequence ID" value="NZ_FNNC01000001.1"/>
</dbReference>
<evidence type="ECO:0000313" key="2">
    <source>
        <dbReference type="EMBL" id="SDW14475.1"/>
    </source>
</evidence>
<sequence length="566" mass="62536">MTILLSALLVMIFSFIAALVIAIIRPRLLVKSVLPALGLTFVLSVLASYFFLPVWTMLSLAGPNLVALLVFSAIFYALARTSGEGVPDKSISLSALGGAVILVFLLVLLVRSLFGYEETHEAIDNNSQVADNPPSFSEEDTPVQVAPESARNKMQKAMSEVDNAQFYDFGDIQAQVIDGEPMYVANVDYTNLFRWFRGDGTPGYFQISAVDPNDNPTFVESSMQYTNSSFFNEKLSRVIYSAFPSWYQSGSTYLEVDEEGKPWYVQTVYQNRAWTWHTDHTNAQVVVVDPETGEASKYKADNAPSFIESAYSPAMASDMNDKYGKYGQGLLNYMFGKEDVLIPNENGTENKVTPVFDADGNMSYFTDFTSPNEDSDSTLGVSFIDARTGELRLYNGEEYTGAMDTQGARGIVNRQFPEKEWTGSMPIMYNINGNATWVVNTLDPAGLFRQYAYIKANDADVYAFGDTAQGALENYRSALASTDEGVQASEADREEADGTVDRVVITSGAEDASLVQFKLEDDETLYVYNTSSDADAVLMQEGDEISFTVNRSEDIGTVQEITDQPW</sequence>
<dbReference type="EMBL" id="FNNC01000001">
    <property type="protein sequence ID" value="SDW14475.1"/>
    <property type="molecule type" value="Genomic_DNA"/>
</dbReference>
<feature type="transmembrane region" description="Helical" evidence="1">
    <location>
        <begin position="91"/>
        <end position="114"/>
    </location>
</feature>
<proteinExistence type="predicted"/>
<evidence type="ECO:0000256" key="1">
    <source>
        <dbReference type="SAM" id="Phobius"/>
    </source>
</evidence>
<keyword evidence="1" id="KW-0472">Membrane</keyword>
<keyword evidence="3" id="KW-1185">Reference proteome</keyword>
<gene>
    <name evidence="2" type="ORF">SAMN05421781_0598</name>
</gene>
<reference evidence="2 3" key="1">
    <citation type="submission" date="2016-10" db="EMBL/GenBank/DDBJ databases">
        <authorList>
            <person name="de Groot N.N."/>
        </authorList>
    </citation>
    <scope>NUCLEOTIDE SEQUENCE [LARGE SCALE GENOMIC DNA]</scope>
    <source>
        <strain evidence="2 3">DSM 23126</strain>
    </source>
</reference>
<feature type="transmembrane region" description="Helical" evidence="1">
    <location>
        <begin position="6"/>
        <end position="24"/>
    </location>
</feature>
<keyword evidence="1" id="KW-1133">Transmembrane helix</keyword>
<organism evidence="2 3">
    <name type="scientific">Marinococcus luteus</name>
    <dbReference type="NCBI Taxonomy" id="1122204"/>
    <lineage>
        <taxon>Bacteria</taxon>
        <taxon>Bacillati</taxon>
        <taxon>Bacillota</taxon>
        <taxon>Bacilli</taxon>
        <taxon>Bacillales</taxon>
        <taxon>Bacillaceae</taxon>
        <taxon>Marinococcus</taxon>
    </lineage>
</organism>
<dbReference type="AlphaFoldDB" id="A0A1H2R567"/>